<dbReference type="CDD" id="cd06852">
    <property type="entry name" value="GT_MraY"/>
    <property type="match status" value="1"/>
</dbReference>
<keyword evidence="8 13" id="KW-0573">Peptidoglycan synthesis</keyword>
<dbReference type="GO" id="GO:0071555">
    <property type="term" value="P:cell wall organization"/>
    <property type="evidence" value="ECO:0007669"/>
    <property type="project" value="UniProtKB-KW"/>
</dbReference>
<dbReference type="PANTHER" id="PTHR22926">
    <property type="entry name" value="PHOSPHO-N-ACETYLMURAMOYL-PENTAPEPTIDE-TRANSFERASE"/>
    <property type="match status" value="1"/>
</dbReference>
<dbReference type="Pfam" id="PF00953">
    <property type="entry name" value="Glycos_transf_4"/>
    <property type="match status" value="1"/>
</dbReference>
<evidence type="ECO:0000256" key="15">
    <source>
        <dbReference type="PIRSR" id="PIRSR600715-1"/>
    </source>
</evidence>
<reference evidence="16 17" key="1">
    <citation type="submission" date="2012-10" db="EMBL/GenBank/DDBJ databases">
        <authorList>
            <person name="Harkins D.M."/>
            <person name="Durkin A.S."/>
            <person name="Brinkac L.M."/>
            <person name="Selengut J.D."/>
            <person name="Sanka R."/>
            <person name="DePew J."/>
            <person name="Purushe J."/>
            <person name="Peacock S.J."/>
            <person name="Thaipadungpanit J."/>
            <person name="Wuthiekanun V.W."/>
            <person name="Day N.P."/>
            <person name="Vinetz J.M."/>
            <person name="Sutton G.G."/>
            <person name="Nelson W.C."/>
            <person name="Fouts D.E."/>
        </authorList>
    </citation>
    <scope>NUCLEOTIDE SEQUENCE [LARGE SCALE GENOMIC DNA]</scope>
    <source>
        <strain evidence="16 17">H1</strain>
    </source>
</reference>
<dbReference type="PANTHER" id="PTHR22926:SF5">
    <property type="entry name" value="PHOSPHO-N-ACETYLMURAMOYL-PENTAPEPTIDE-TRANSFERASE HOMOLOG"/>
    <property type="match status" value="1"/>
</dbReference>
<dbReference type="PROSITE" id="PS01347">
    <property type="entry name" value="MRAY_1"/>
    <property type="match status" value="1"/>
</dbReference>
<keyword evidence="13" id="KW-1003">Cell membrane</keyword>
<dbReference type="PROSITE" id="PS01348">
    <property type="entry name" value="MRAY_2"/>
    <property type="match status" value="1"/>
</dbReference>
<dbReference type="UniPathway" id="UPA00219"/>
<feature type="transmembrane region" description="Helical" evidence="13">
    <location>
        <begin position="205"/>
        <end position="227"/>
    </location>
</feature>
<comment type="subcellular location">
    <subcellularLocation>
        <location evidence="13">Cell membrane</location>
        <topology evidence="13">Multi-pass membrane protein</topology>
    </subcellularLocation>
    <subcellularLocation>
        <location evidence="1">Membrane</location>
        <topology evidence="1">Multi-pass membrane protein</topology>
    </subcellularLocation>
</comment>
<comment type="caution">
    <text evidence="16">The sequence shown here is derived from an EMBL/GenBank/DDBJ whole genome shotgun (WGS) entry which is preliminary data.</text>
</comment>
<dbReference type="GO" id="GO:0046872">
    <property type="term" value="F:metal ion binding"/>
    <property type="evidence" value="ECO:0007669"/>
    <property type="project" value="UniProtKB-KW"/>
</dbReference>
<feature type="transmembrane region" description="Helical" evidence="13">
    <location>
        <begin position="271"/>
        <end position="290"/>
    </location>
</feature>
<evidence type="ECO:0000256" key="2">
    <source>
        <dbReference type="ARBA" id="ARBA00005583"/>
    </source>
</evidence>
<evidence type="ECO:0000256" key="11">
    <source>
        <dbReference type="ARBA" id="ARBA00023306"/>
    </source>
</evidence>
<evidence type="ECO:0000256" key="7">
    <source>
        <dbReference type="ARBA" id="ARBA00022960"/>
    </source>
</evidence>
<comment type="pathway">
    <text evidence="13">Cell wall biogenesis; peptidoglycan biosynthesis.</text>
</comment>
<dbReference type="AlphaFoldDB" id="A0A0E2B1Z3"/>
<dbReference type="GO" id="GO:0051301">
    <property type="term" value="P:cell division"/>
    <property type="evidence" value="ECO:0007669"/>
    <property type="project" value="UniProtKB-KW"/>
</dbReference>
<evidence type="ECO:0000256" key="14">
    <source>
        <dbReference type="NCBIfam" id="TIGR00445"/>
    </source>
</evidence>
<keyword evidence="12 13" id="KW-0961">Cell wall biogenesis/degradation</keyword>
<dbReference type="EMBL" id="AHMY02000051">
    <property type="protein sequence ID" value="EKO14769.1"/>
    <property type="molecule type" value="Genomic_DNA"/>
</dbReference>
<dbReference type="GO" id="GO:0009252">
    <property type="term" value="P:peptidoglycan biosynthetic process"/>
    <property type="evidence" value="ECO:0007669"/>
    <property type="project" value="UniProtKB-UniRule"/>
</dbReference>
<dbReference type="InterPro" id="IPR000715">
    <property type="entry name" value="Glycosyl_transferase_4"/>
</dbReference>
<accession>A0A0E2B1Z3</accession>
<sequence length="368" mass="40619">MFYYLYDLYFNHLDSLRIFSYVTFRALMAGLTSMLVTFWFGHKIIDFLYGLKFRESVRDDGPKSHEVKKGTPTMGGLLIIGSLLISVLLWGNLKNPNVILLSVFSLFFSALGFADDYMKSVKKIKGGMRARTKFILSILISFVFCILFFYYTGATGQTGKISFQLTDLFFPFVKGPVIALGIIAIPFSILVIIGSSHAVNLTDGLDGLATGTVLISVMTLGIIAYFSGTPIVANYLNIPYLPGAHEYSVFLSALTGALFGFLWFNAHPAQVFMGDTGSLFLGATLGMIVILLKKEILLLILGAIFVSEALSVILQVGSFKLTGKRIFKMAPLHHHFELGGLKETKIVIRFWIIAVILAIISLSTLKIQ</sequence>
<comment type="cofactor">
    <cofactor evidence="13 15">
        <name>Mg(2+)</name>
        <dbReference type="ChEBI" id="CHEBI:18420"/>
    </cofactor>
</comment>
<feature type="binding site" evidence="15">
    <location>
        <position position="200"/>
    </location>
    <ligand>
        <name>Mg(2+)</name>
        <dbReference type="ChEBI" id="CHEBI:18420"/>
    </ligand>
</feature>
<evidence type="ECO:0000256" key="12">
    <source>
        <dbReference type="ARBA" id="ARBA00023316"/>
    </source>
</evidence>
<keyword evidence="6 13" id="KW-0812">Transmembrane</keyword>
<keyword evidence="13 15" id="KW-0479">Metal-binding</keyword>
<feature type="transmembrane region" description="Helical" evidence="13">
    <location>
        <begin position="346"/>
        <end position="365"/>
    </location>
</feature>
<evidence type="ECO:0000256" key="1">
    <source>
        <dbReference type="ARBA" id="ARBA00004141"/>
    </source>
</evidence>
<evidence type="ECO:0000256" key="9">
    <source>
        <dbReference type="ARBA" id="ARBA00022989"/>
    </source>
</evidence>
<gene>
    <name evidence="13 16" type="primary">mraY</name>
    <name evidence="16" type="ORF">LEP1GSC081_1561</name>
</gene>
<dbReference type="Proteomes" id="UP000006253">
    <property type="component" value="Unassembled WGS sequence"/>
</dbReference>
<keyword evidence="3" id="KW-0997">Cell inner membrane</keyword>
<keyword evidence="7 13" id="KW-0133">Cell shape</keyword>
<organism evidence="16 17">
    <name type="scientific">Leptospira kirschneri str. H1</name>
    <dbReference type="NCBI Taxonomy" id="1049966"/>
    <lineage>
        <taxon>Bacteria</taxon>
        <taxon>Pseudomonadati</taxon>
        <taxon>Spirochaetota</taxon>
        <taxon>Spirochaetia</taxon>
        <taxon>Leptospirales</taxon>
        <taxon>Leptospiraceae</taxon>
        <taxon>Leptospira</taxon>
    </lineage>
</organism>
<keyword evidence="10 13" id="KW-0472">Membrane</keyword>
<keyword evidence="13 15" id="KW-0460">Magnesium</keyword>
<dbReference type="Pfam" id="PF10555">
    <property type="entry name" value="MraY_sig1"/>
    <property type="match status" value="1"/>
</dbReference>
<dbReference type="GO" id="GO:0008963">
    <property type="term" value="F:phospho-N-acetylmuramoyl-pentapeptide-transferase activity"/>
    <property type="evidence" value="ECO:0007669"/>
    <property type="project" value="UniProtKB-UniRule"/>
</dbReference>
<evidence type="ECO:0000313" key="17">
    <source>
        <dbReference type="Proteomes" id="UP000006253"/>
    </source>
</evidence>
<dbReference type="NCBIfam" id="TIGR00445">
    <property type="entry name" value="mraY"/>
    <property type="match status" value="1"/>
</dbReference>
<feature type="binding site" evidence="15">
    <location>
        <position position="275"/>
    </location>
    <ligand>
        <name>Mg(2+)</name>
        <dbReference type="ChEBI" id="CHEBI:18420"/>
    </ligand>
</feature>
<feature type="transmembrane region" description="Helical" evidence="13">
    <location>
        <begin position="134"/>
        <end position="152"/>
    </location>
</feature>
<evidence type="ECO:0000256" key="13">
    <source>
        <dbReference type="HAMAP-Rule" id="MF_00038"/>
    </source>
</evidence>
<protein>
    <recommendedName>
        <fullName evidence="13 14">Phospho-N-acetylmuramoyl-pentapeptide-transferase</fullName>
        <ecNumber evidence="13 14">2.7.8.13</ecNumber>
    </recommendedName>
    <alternativeName>
        <fullName evidence="13">UDP-MurNAc-pentapeptide phosphotransferase</fullName>
    </alternativeName>
</protein>
<dbReference type="HAMAP" id="MF_00038">
    <property type="entry name" value="MraY"/>
    <property type="match status" value="1"/>
</dbReference>
<evidence type="ECO:0000256" key="8">
    <source>
        <dbReference type="ARBA" id="ARBA00022984"/>
    </source>
</evidence>
<comment type="function">
    <text evidence="13">Catalyzes the initial step of the lipid cycle reactions in the biosynthesis of the cell wall peptidoglycan: transfers peptidoglycan precursor phospho-MurNAc-pentapeptide from UDP-MurNAc-pentapeptide onto the lipid carrier undecaprenyl phosphate, yielding undecaprenyl-pyrophosphoryl-MurNAc-pentapeptide, known as lipid I.</text>
</comment>
<dbReference type="GO" id="GO:0008360">
    <property type="term" value="P:regulation of cell shape"/>
    <property type="evidence" value="ECO:0007669"/>
    <property type="project" value="UniProtKB-KW"/>
</dbReference>
<dbReference type="GeneID" id="34316490"/>
<keyword evidence="11 13" id="KW-0131">Cell cycle</keyword>
<evidence type="ECO:0000256" key="4">
    <source>
        <dbReference type="ARBA" id="ARBA00022618"/>
    </source>
</evidence>
<evidence type="ECO:0000256" key="6">
    <source>
        <dbReference type="ARBA" id="ARBA00022692"/>
    </source>
</evidence>
<evidence type="ECO:0000313" key="16">
    <source>
        <dbReference type="EMBL" id="EKO14769.1"/>
    </source>
</evidence>
<name>A0A0E2B1Z3_9LEPT</name>
<comment type="similarity">
    <text evidence="2 13">Belongs to the glycosyltransferase 4 family. MraY subfamily.</text>
</comment>
<proteinExistence type="inferred from homology"/>
<dbReference type="InterPro" id="IPR003524">
    <property type="entry name" value="PNAcMuramoyl-5peptid_Trfase"/>
</dbReference>
<feature type="transmembrane region" description="Helical" evidence="13">
    <location>
        <begin position="172"/>
        <end position="193"/>
    </location>
</feature>
<keyword evidence="5 13" id="KW-0808">Transferase</keyword>
<dbReference type="InterPro" id="IPR018480">
    <property type="entry name" value="PNAcMuramoyl-5peptid_Trfase_CS"/>
</dbReference>
<comment type="catalytic activity">
    <reaction evidence="13">
        <text>UDP-N-acetyl-alpha-D-muramoyl-L-alanyl-gamma-D-glutamyl-meso-2,6-diaminopimeloyl-D-alanyl-D-alanine + di-trans,octa-cis-undecaprenyl phosphate = di-trans,octa-cis-undecaprenyl diphospho-N-acetyl-alpha-D-muramoyl-L-alanyl-D-glutamyl-meso-2,6-diaminopimeloyl-D-alanyl-D-alanine + UMP</text>
        <dbReference type="Rhea" id="RHEA:28386"/>
        <dbReference type="ChEBI" id="CHEBI:57865"/>
        <dbReference type="ChEBI" id="CHEBI:60392"/>
        <dbReference type="ChEBI" id="CHEBI:61386"/>
        <dbReference type="ChEBI" id="CHEBI:61387"/>
        <dbReference type="EC" id="2.7.8.13"/>
    </reaction>
</comment>
<dbReference type="EC" id="2.7.8.13" evidence="13 14"/>
<feature type="transmembrane region" description="Helical" evidence="13">
    <location>
        <begin position="97"/>
        <end position="114"/>
    </location>
</feature>
<dbReference type="GO" id="GO:0005886">
    <property type="term" value="C:plasma membrane"/>
    <property type="evidence" value="ECO:0007669"/>
    <property type="project" value="UniProtKB-SubCell"/>
</dbReference>
<evidence type="ECO:0000256" key="10">
    <source>
        <dbReference type="ARBA" id="ARBA00023136"/>
    </source>
</evidence>
<keyword evidence="4 13" id="KW-0132">Cell division</keyword>
<feature type="transmembrane region" description="Helical" evidence="13">
    <location>
        <begin position="18"/>
        <end position="40"/>
    </location>
</feature>
<feature type="transmembrane region" description="Helical" evidence="13">
    <location>
        <begin position="296"/>
        <end position="319"/>
    </location>
</feature>
<feature type="transmembrane region" description="Helical" evidence="13">
    <location>
        <begin position="73"/>
        <end position="91"/>
    </location>
</feature>
<keyword evidence="9 13" id="KW-1133">Transmembrane helix</keyword>
<feature type="transmembrane region" description="Helical" evidence="13">
    <location>
        <begin position="247"/>
        <end position="264"/>
    </location>
</feature>
<evidence type="ECO:0000256" key="5">
    <source>
        <dbReference type="ARBA" id="ARBA00022679"/>
    </source>
</evidence>
<dbReference type="RefSeq" id="WP_004752710.1">
    <property type="nucleotide sequence ID" value="NZ_AHMY02000051.1"/>
</dbReference>
<evidence type="ECO:0000256" key="3">
    <source>
        <dbReference type="ARBA" id="ARBA00022519"/>
    </source>
</evidence>
<dbReference type="GO" id="GO:0051992">
    <property type="term" value="F:UDP-N-acetylmuramoyl-L-alanyl-D-glutamyl-meso-2,6-diaminopimelyl-D-alanyl-D-alanine:undecaprenyl-phosphate transferase activity"/>
    <property type="evidence" value="ECO:0007669"/>
    <property type="project" value="RHEA"/>
</dbReference>